<accession>A0A9P7Q465</accession>
<keyword evidence="3" id="KW-1185">Reference proteome</keyword>
<keyword evidence="1" id="KW-0469">Meiosis</keyword>
<organism evidence="2 3">
    <name type="scientific">Claviceps humidiphila</name>
    <dbReference type="NCBI Taxonomy" id="1294629"/>
    <lineage>
        <taxon>Eukaryota</taxon>
        <taxon>Fungi</taxon>
        <taxon>Dikarya</taxon>
        <taxon>Ascomycota</taxon>
        <taxon>Pezizomycotina</taxon>
        <taxon>Sordariomycetes</taxon>
        <taxon>Hypocreomycetidae</taxon>
        <taxon>Hypocreales</taxon>
        <taxon>Clavicipitaceae</taxon>
        <taxon>Claviceps</taxon>
    </lineage>
</organism>
<gene>
    <name evidence="2" type="ORF">E4U13_000434</name>
</gene>
<evidence type="ECO:0000256" key="1">
    <source>
        <dbReference type="ARBA" id="ARBA00023254"/>
    </source>
</evidence>
<dbReference type="PANTHER" id="PTHR40375:SF2">
    <property type="entry name" value="SPORULATION-SPECIFIC PROTEIN 22"/>
    <property type="match status" value="1"/>
</dbReference>
<name>A0A9P7Q465_9HYPO</name>
<reference evidence="2 3" key="1">
    <citation type="journal article" date="2020" name="bioRxiv">
        <title>Whole genome comparisons of ergot fungi reveals the divergence and evolution of species within the genus Claviceps are the result of varying mechanisms driving genome evolution and host range expansion.</title>
        <authorList>
            <person name="Wyka S.A."/>
            <person name="Mondo S.J."/>
            <person name="Liu M."/>
            <person name="Dettman J."/>
            <person name="Nalam V."/>
            <person name="Broders K.D."/>
        </authorList>
    </citation>
    <scope>NUCLEOTIDE SEQUENCE [LARGE SCALE GENOMIC DNA]</scope>
    <source>
        <strain evidence="2 3">LM576</strain>
    </source>
</reference>
<evidence type="ECO:0000313" key="2">
    <source>
        <dbReference type="EMBL" id="KAG6118196.1"/>
    </source>
</evidence>
<dbReference type="PANTHER" id="PTHR40375">
    <property type="entry name" value="SPORULATION-SPECIFIC PROTEIN 22"/>
    <property type="match status" value="1"/>
</dbReference>
<dbReference type="GO" id="GO:0051321">
    <property type="term" value="P:meiotic cell cycle"/>
    <property type="evidence" value="ECO:0007669"/>
    <property type="project" value="UniProtKB-KW"/>
</dbReference>
<dbReference type="GO" id="GO:0090173">
    <property type="term" value="P:regulation of synaptonemal complex assembly"/>
    <property type="evidence" value="ECO:0007669"/>
    <property type="project" value="InterPro"/>
</dbReference>
<proteinExistence type="predicted"/>
<evidence type="ECO:0000313" key="3">
    <source>
        <dbReference type="Proteomes" id="UP000732380"/>
    </source>
</evidence>
<dbReference type="Pfam" id="PF08631">
    <property type="entry name" value="SPO22"/>
    <property type="match status" value="1"/>
</dbReference>
<protein>
    <submittedName>
        <fullName evidence="2">Uncharacterized protein</fullName>
    </submittedName>
</protein>
<dbReference type="InterPro" id="IPR039057">
    <property type="entry name" value="Spo22/ZIP4"/>
</dbReference>
<dbReference type="InterPro" id="IPR013940">
    <property type="entry name" value="Spo22/ZIP4/TEX11"/>
</dbReference>
<comment type="caution">
    <text evidence="2">The sequence shown here is derived from an EMBL/GenBank/DDBJ whole genome shotgun (WGS) entry which is preliminary data.</text>
</comment>
<dbReference type="Proteomes" id="UP000732380">
    <property type="component" value="Unassembled WGS sequence"/>
</dbReference>
<dbReference type="EMBL" id="SRQM01000110">
    <property type="protein sequence ID" value="KAG6118196.1"/>
    <property type="molecule type" value="Genomic_DNA"/>
</dbReference>
<sequence>MYTKTAVLHTVIDADSIEFLAGILQRVGSDLISKDTIDVGLTWLQRAYSVICSHAGALTSQGENLYLAVCNDLISCLLLESPFEHPEQVESIIQQAQPVLGHSPMWCHWWLRARNSVEQDTDSQCDEDQYAQVIKRLIVTTESQNNLLPLVWNHVKDFRRRRPACATKLLSQLLLQPDLDSQYVGKILFLRISIMSDKTTHDEECEELSDVVNQMHHQMPTAIPSATVELCHSLIWEMTKSASTLEHVDLVQFWCELALRPLFRTSAIRGIDKFFRKLLLCGMKRNELSIYDCEANAMPSFCGDDKLASTADVHRGQELLYASLSQAGHGPDRELILSTLQQLSLSCHEAGAEKVNLPLLLRCTIRVLRMAERDQYGQIQDVNEADLASDTCSLFEIAAESAVSDAESDPVNRRFPVQELDWFRRNAYNLGILTSSEWQPPYTARILNACIALTECYPADDTLSQTTAVELALTTLRCHFVIAASILKQVRTEQDASSRVQHYQELRHHVAEYDATLHTKPLASDVHTHDDLTMKYITLLVYDFEAAMQLSQFTELRAIIDRQKPFGNVLAYKAMGDMLLQSSTTPPKEVLLTTLKHLINEIHTLEAFNAAKLAKYLRCLFHVLLPKSDALALSILDHFAQLSLEAKVVSTTVDVEREWFVARAFNHALDYYVRFEEEGCRVWAGRAVQMAEEMDDGGVLAGALRGRLEHLRFRGGGTFWKEEENA</sequence>
<dbReference type="AlphaFoldDB" id="A0A9P7Q465"/>